<protein>
    <recommendedName>
        <fullName evidence="9">Glycosyltransferase RgtA/B/C/D-like domain-containing protein</fullName>
    </recommendedName>
</protein>
<evidence type="ECO:0000313" key="11">
    <source>
        <dbReference type="Proteomes" id="UP000464577"/>
    </source>
</evidence>
<keyword evidence="11" id="KW-1185">Reference proteome</keyword>
<evidence type="ECO:0000256" key="7">
    <source>
        <dbReference type="ARBA" id="ARBA00023136"/>
    </source>
</evidence>
<feature type="transmembrane region" description="Helical" evidence="8">
    <location>
        <begin position="455"/>
        <end position="473"/>
    </location>
</feature>
<feature type="transmembrane region" description="Helical" evidence="8">
    <location>
        <begin position="248"/>
        <end position="277"/>
    </location>
</feature>
<keyword evidence="3" id="KW-0328">Glycosyltransferase</keyword>
<keyword evidence="2" id="KW-1003">Cell membrane</keyword>
<accession>A0A6P1VPS5</accession>
<evidence type="ECO:0000256" key="4">
    <source>
        <dbReference type="ARBA" id="ARBA00022679"/>
    </source>
</evidence>
<dbReference type="InterPro" id="IPR050297">
    <property type="entry name" value="LipidA_mod_glycosyltrf_83"/>
</dbReference>
<evidence type="ECO:0000313" key="10">
    <source>
        <dbReference type="EMBL" id="QHV95261.1"/>
    </source>
</evidence>
<dbReference type="Proteomes" id="UP000464577">
    <property type="component" value="Chromosome"/>
</dbReference>
<evidence type="ECO:0000256" key="5">
    <source>
        <dbReference type="ARBA" id="ARBA00022692"/>
    </source>
</evidence>
<organism evidence="10 11">
    <name type="scientific">Spirosoma endbachense</name>
    <dbReference type="NCBI Taxonomy" id="2666025"/>
    <lineage>
        <taxon>Bacteria</taxon>
        <taxon>Pseudomonadati</taxon>
        <taxon>Bacteroidota</taxon>
        <taxon>Cytophagia</taxon>
        <taxon>Cytophagales</taxon>
        <taxon>Cytophagaceae</taxon>
        <taxon>Spirosoma</taxon>
    </lineage>
</organism>
<reference evidence="10 11" key="1">
    <citation type="submission" date="2019-11" db="EMBL/GenBank/DDBJ databases">
        <title>Spirosoma endbachense sp. nov., isolated from a natural salt meadow.</title>
        <authorList>
            <person name="Rojas J."/>
            <person name="Ambika Manirajan B."/>
            <person name="Ratering S."/>
            <person name="Suarez C."/>
            <person name="Geissler-Plaum R."/>
            <person name="Schnell S."/>
        </authorList>
    </citation>
    <scope>NUCLEOTIDE SEQUENCE [LARGE SCALE GENOMIC DNA]</scope>
    <source>
        <strain evidence="10 11">I-24</strain>
    </source>
</reference>
<dbReference type="InterPro" id="IPR038731">
    <property type="entry name" value="RgtA/B/C-like"/>
</dbReference>
<dbReference type="Pfam" id="PF13231">
    <property type="entry name" value="PMT_2"/>
    <property type="match status" value="1"/>
</dbReference>
<proteinExistence type="predicted"/>
<feature type="domain" description="Glycosyltransferase RgtA/B/C/D-like" evidence="9">
    <location>
        <begin position="152"/>
        <end position="302"/>
    </location>
</feature>
<dbReference type="AlphaFoldDB" id="A0A6P1VPS5"/>
<evidence type="ECO:0000259" key="9">
    <source>
        <dbReference type="Pfam" id="PF13231"/>
    </source>
</evidence>
<feature type="transmembrane region" description="Helical" evidence="8">
    <location>
        <begin position="429"/>
        <end position="446"/>
    </location>
</feature>
<dbReference type="EMBL" id="CP045997">
    <property type="protein sequence ID" value="QHV95261.1"/>
    <property type="molecule type" value="Genomic_DNA"/>
</dbReference>
<dbReference type="PANTHER" id="PTHR33908:SF11">
    <property type="entry name" value="MEMBRANE PROTEIN"/>
    <property type="match status" value="1"/>
</dbReference>
<feature type="transmembrane region" description="Helical" evidence="8">
    <location>
        <begin position="165"/>
        <end position="183"/>
    </location>
</feature>
<sequence>MTPPKMIALPLSYIPRFFTQKSIVAFLGVFILCSILFFSRMLPALWILFGFLEVICFFYFLNSLTKQWNKIADKRFEKKLFWTSFWIRIAWVLFSFFFYTAMSGVPFEFEAGDSKGYHGEAMWLLGLVQDGKLEQYRIYIGKNYSDMGYPVYLALIYSVFGDNILIPRLIKVVLGTYICLFTYKIARNNFGESTGRIAGIMTMLVPNLIYYCGLHLKETEMVFLVVCFIYLADKILRSRKLTLTAIIWLGLIGAVLFFFRTVLAVCLISSIMLAALFTSQRVSALGKRIGLIVMLIGGIFFLTTTPLVDNVNLYLRLRNKNQANQMKNYAIHRDKGQTNKLAVYGSRSVFLPFMIMAPFPTLINIPDQPNAMMMAGAYFTRNVYAFFVFMALLALYKRKKLREHVLLLAFTASYIFVLASSGFALSERFHLPLIPFLLIFSAYGISQMNQNNKKYYLPYLVFIVLVVIGWNWFKIAGRS</sequence>
<feature type="transmembrane region" description="Helical" evidence="8">
    <location>
        <begin position="405"/>
        <end position="423"/>
    </location>
</feature>
<evidence type="ECO:0000256" key="1">
    <source>
        <dbReference type="ARBA" id="ARBA00004651"/>
    </source>
</evidence>
<feature type="transmembrane region" description="Helical" evidence="8">
    <location>
        <begin position="44"/>
        <end position="64"/>
    </location>
</feature>
<name>A0A6P1VPS5_9BACT</name>
<feature type="transmembrane region" description="Helical" evidence="8">
    <location>
        <begin position="21"/>
        <end position="38"/>
    </location>
</feature>
<dbReference type="GO" id="GO:0005886">
    <property type="term" value="C:plasma membrane"/>
    <property type="evidence" value="ECO:0007669"/>
    <property type="project" value="UniProtKB-SubCell"/>
</dbReference>
<dbReference type="GO" id="GO:0009103">
    <property type="term" value="P:lipopolysaccharide biosynthetic process"/>
    <property type="evidence" value="ECO:0007669"/>
    <property type="project" value="UniProtKB-ARBA"/>
</dbReference>
<evidence type="ECO:0000256" key="3">
    <source>
        <dbReference type="ARBA" id="ARBA00022676"/>
    </source>
</evidence>
<keyword evidence="6 8" id="KW-1133">Transmembrane helix</keyword>
<keyword evidence="7 8" id="KW-0472">Membrane</keyword>
<dbReference type="KEGG" id="senf:GJR95_09655"/>
<feature type="transmembrane region" description="Helical" evidence="8">
    <location>
        <begin position="341"/>
        <end position="363"/>
    </location>
</feature>
<evidence type="ECO:0000256" key="6">
    <source>
        <dbReference type="ARBA" id="ARBA00022989"/>
    </source>
</evidence>
<keyword evidence="4" id="KW-0808">Transferase</keyword>
<gene>
    <name evidence="10" type="ORF">GJR95_09655</name>
</gene>
<evidence type="ECO:0000256" key="2">
    <source>
        <dbReference type="ARBA" id="ARBA00022475"/>
    </source>
</evidence>
<dbReference type="GO" id="GO:0016763">
    <property type="term" value="F:pentosyltransferase activity"/>
    <property type="evidence" value="ECO:0007669"/>
    <property type="project" value="TreeGrafter"/>
</dbReference>
<feature type="transmembrane region" description="Helical" evidence="8">
    <location>
        <begin position="289"/>
        <end position="308"/>
    </location>
</feature>
<feature type="transmembrane region" description="Helical" evidence="8">
    <location>
        <begin position="375"/>
        <end position="396"/>
    </location>
</feature>
<evidence type="ECO:0000256" key="8">
    <source>
        <dbReference type="SAM" id="Phobius"/>
    </source>
</evidence>
<comment type="subcellular location">
    <subcellularLocation>
        <location evidence="1">Cell membrane</location>
        <topology evidence="1">Multi-pass membrane protein</topology>
    </subcellularLocation>
</comment>
<keyword evidence="5 8" id="KW-0812">Transmembrane</keyword>
<dbReference type="PANTHER" id="PTHR33908">
    <property type="entry name" value="MANNOSYLTRANSFERASE YKCB-RELATED"/>
    <property type="match status" value="1"/>
</dbReference>
<feature type="transmembrane region" description="Helical" evidence="8">
    <location>
        <begin position="85"/>
        <end position="102"/>
    </location>
</feature>